<dbReference type="InterPro" id="IPR023231">
    <property type="entry name" value="GSKIP_dom_sf"/>
</dbReference>
<dbReference type="Proteomes" id="UP000790833">
    <property type="component" value="Unassembled WGS sequence"/>
</dbReference>
<comment type="function">
    <text evidence="2">mRNA-binding protein involved in proper cytoplasmic distribution of mitochondria.</text>
</comment>
<feature type="region of interest" description="Disordered" evidence="3">
    <location>
        <begin position="759"/>
        <end position="787"/>
    </location>
</feature>
<dbReference type="GO" id="GO:0048312">
    <property type="term" value="P:intracellular distribution of mitochondria"/>
    <property type="evidence" value="ECO:0007669"/>
    <property type="project" value="TreeGrafter"/>
</dbReference>
<comment type="subunit">
    <text evidence="2">May associate with the eukaryotic translation initiation factor 3 (eIF-3) complex.</text>
</comment>
<dbReference type="PANTHER" id="PTHR12601:SF6">
    <property type="entry name" value="CLUSTERED MITOCHONDRIA PROTEIN HOMOLOG"/>
    <property type="match status" value="1"/>
</dbReference>
<dbReference type="InterPro" id="IPR011990">
    <property type="entry name" value="TPR-like_helical_dom_sf"/>
</dbReference>
<evidence type="ECO:0000256" key="2">
    <source>
        <dbReference type="HAMAP-Rule" id="MF_03013"/>
    </source>
</evidence>
<dbReference type="InterPro" id="IPR028275">
    <property type="entry name" value="CLU_N"/>
</dbReference>
<dbReference type="SMART" id="SM00028">
    <property type="entry name" value="TPR"/>
    <property type="match status" value="3"/>
</dbReference>
<accession>A0A9P8AHD9</accession>
<proteinExistence type="inferred from homology"/>
<dbReference type="GO" id="GO:0003729">
    <property type="term" value="F:mRNA binding"/>
    <property type="evidence" value="ECO:0007669"/>
    <property type="project" value="TreeGrafter"/>
</dbReference>
<comment type="similarity">
    <text evidence="2">Belongs to the CLU family.</text>
</comment>
<dbReference type="InterPro" id="IPR027523">
    <property type="entry name" value="CLU_prot"/>
</dbReference>
<dbReference type="OrthoDB" id="1414216at2759"/>
<evidence type="ECO:0000256" key="3">
    <source>
        <dbReference type="SAM" id="MobiDB-lite"/>
    </source>
</evidence>
<dbReference type="Pfam" id="PF15044">
    <property type="entry name" value="CLU_N"/>
    <property type="match status" value="1"/>
</dbReference>
<dbReference type="EMBL" id="JAHMUF010000020">
    <property type="protein sequence ID" value="KAG7192043.1"/>
    <property type="molecule type" value="Genomic_DNA"/>
</dbReference>
<keyword evidence="2" id="KW-0694">RNA-binding</keyword>
<dbReference type="Pfam" id="PF12807">
    <property type="entry name" value="eIF3_p135"/>
    <property type="match status" value="1"/>
</dbReference>
<dbReference type="GeneID" id="66115774"/>
<feature type="domain" description="Clu" evidence="4">
    <location>
        <begin position="351"/>
        <end position="598"/>
    </location>
</feature>
<evidence type="ECO:0000256" key="1">
    <source>
        <dbReference type="ARBA" id="ARBA00022490"/>
    </source>
</evidence>
<organism evidence="5 6">
    <name type="scientific">Scheffersomyces spartinae</name>
    <dbReference type="NCBI Taxonomy" id="45513"/>
    <lineage>
        <taxon>Eukaryota</taxon>
        <taxon>Fungi</taxon>
        <taxon>Dikarya</taxon>
        <taxon>Ascomycota</taxon>
        <taxon>Saccharomycotina</taxon>
        <taxon>Pichiomycetes</taxon>
        <taxon>Debaryomycetaceae</taxon>
        <taxon>Scheffersomyces</taxon>
    </lineage>
</organism>
<dbReference type="InterPro" id="IPR019734">
    <property type="entry name" value="TPR_rpt"/>
</dbReference>
<feature type="compositionally biased region" description="Low complexity" evidence="3">
    <location>
        <begin position="1241"/>
        <end position="1252"/>
    </location>
</feature>
<reference evidence="5" key="1">
    <citation type="submission" date="2021-03" db="EMBL/GenBank/DDBJ databases">
        <authorList>
            <person name="Palmer J.M."/>
        </authorList>
    </citation>
    <scope>NUCLEOTIDE SEQUENCE</scope>
    <source>
        <strain evidence="5">ARV_011</strain>
    </source>
</reference>
<dbReference type="PANTHER" id="PTHR12601">
    <property type="entry name" value="EUKARYOTIC TRANSLATION INITIATION FACTOR 3 SUBUNIT EIF-3"/>
    <property type="match status" value="1"/>
</dbReference>
<dbReference type="RefSeq" id="XP_043047594.1">
    <property type="nucleotide sequence ID" value="XM_043193168.1"/>
</dbReference>
<keyword evidence="6" id="KW-1185">Reference proteome</keyword>
<dbReference type="Gene3D" id="1.25.40.10">
    <property type="entry name" value="Tetratricopeptide repeat domain"/>
    <property type="match status" value="2"/>
</dbReference>
<comment type="subcellular location">
    <subcellularLocation>
        <location evidence="2">Cytoplasm</location>
    </subcellularLocation>
</comment>
<dbReference type="CDD" id="cd15466">
    <property type="entry name" value="CLU-central"/>
    <property type="match status" value="1"/>
</dbReference>
<evidence type="ECO:0000313" key="6">
    <source>
        <dbReference type="Proteomes" id="UP000790833"/>
    </source>
</evidence>
<gene>
    <name evidence="2 5" type="primary">CLU1</name>
    <name evidence="2" type="synonym">TIF31</name>
    <name evidence="5" type="ORF">KQ657_002400</name>
</gene>
<feature type="region of interest" description="Disordered" evidence="3">
    <location>
        <begin position="1231"/>
        <end position="1268"/>
    </location>
</feature>
<name>A0A9P8AHD9_9ASCO</name>
<dbReference type="HAMAP" id="MF_03013">
    <property type="entry name" value="CLU"/>
    <property type="match status" value="1"/>
</dbReference>
<feature type="region of interest" description="Disordered" evidence="3">
    <location>
        <begin position="147"/>
        <end position="177"/>
    </location>
</feature>
<dbReference type="SUPFAM" id="SSF48452">
    <property type="entry name" value="TPR-like"/>
    <property type="match status" value="1"/>
</dbReference>
<evidence type="ECO:0000313" key="5">
    <source>
        <dbReference type="EMBL" id="KAG7192043.1"/>
    </source>
</evidence>
<protein>
    <recommendedName>
        <fullName evidence="2">Clustered mitochondria protein homolog</fullName>
    </recommendedName>
    <alternativeName>
        <fullName evidence="2">Protein TIF31 homolog</fullName>
    </alternativeName>
</protein>
<keyword evidence="1 2" id="KW-0963">Cytoplasm</keyword>
<dbReference type="InterPro" id="IPR033646">
    <property type="entry name" value="CLU-central"/>
</dbReference>
<dbReference type="InterPro" id="IPR025697">
    <property type="entry name" value="CLU_dom"/>
</dbReference>
<sequence length="1299" mass="146446">MAESENGDVKAAEEQIKVVTLKLAVPAFITKEVLEFPIGLTDTLVDIKQTLAVFPVTKDLTSFEFHYRDINLTECFPEETTIEAVFEELQLEVGDVIFLQVKEKAYNLAAIYDHLTRFRESIGLHFIDKISQEFGVASGASTLNNLNLTPVKEQSEPESEKSTEESESKENDDEEKPAVLELSKEELSQLKDASSDILNLTTHGFNLDQYAKFDAPTKNLKMPIKSLTVSQWSPVPALQQAKGDLMYLTLQTLENETFNITCHYSGFFVNKCSTINFNPAIKVNEKGSFNKEFLLSHLVDSLSPLFSKTLAENEETLSNATSYPESYLLESNCFLAAPWVVDPTTFKNYPDVSRSQLPLITNGVDGSDYIKEWNEDVQTIRELPTTTPNDQILREKLLHKSLHDFTEVATTTAINIIKGNVTPMNPGEPVNQHIFLKNGIFYSFNTEDAFLSTGGVEAARYASAKDLASVKILNRMNVSSISNLVTCIVDYLGKRVICQAPVPGVLSSGVDEEVPEDKVAYGLSTDGEKFVQDKSFENGLKSVAEVFHLKTHSVELENGAKSDGDLLISKDIKGIVGSDHRKYIIDLYRSTPLDIEFIEQNWNESEESSYPHKQASVRHEAVEEWWRRSVSALLKEEAERLEKEGKLEAKEGEEKPQIVLPTDKVVFNPDAFSGINESEQDREDVRTISKFIKEHLIKEFLDELPKVNPPFDGGHLSVSLHKKGINLRYLGFIAQNAQERLSKTLSSLKETISLNEKEISKRKEEEEKKKNEEKDVKEDEKKEQEEEITEKSLIDVTQVSASYEALYKTAILEMVSRAVKHLLRKLSADLPCYLMPSFVSHFHNCLLGGDVNSTPVSDVDEDLKSFFGAKSLEYSQLTTESVIDLVEKEVFIRYRFQLPNTWISEVSKLHLLREIALKFGIQWKSQPYYFTKEEFDAHVTSETTQVVENGSKKNNIKNKKKSSQTISTKEVLRSSTFVADDIVNFTPVVKDSGYRARVLDDMFETVRVHIAKDEKEVAFRYLAELITVYEQVYGRVNPEAAYFYSNLAQIYFELGAISEAANIGRVALILNERTYGFDSHEAITATINSAFFEISNKDFVNGFKLYGQAIKDLCFTFGTHPSLVVTLANMADTLAGVKAYDEAVLFYERAAELSIKLNGEYSSITGLMYYRLANLYITVKKIKDSGKLYAKCVDIFSRVLGPSDTYTKESVKYEDNIAKYLKFLDLQKKQTQQSNNKPVPVKSASGKSAPVKASKKKGKKDIQQDPEFANKSVEEILKFIEGDKKKSSSSSKKSKKRSL</sequence>
<dbReference type="Pfam" id="PF13374">
    <property type="entry name" value="TPR_10"/>
    <property type="match status" value="1"/>
</dbReference>
<dbReference type="GO" id="GO:0007005">
    <property type="term" value="P:mitochondrion organization"/>
    <property type="evidence" value="ECO:0007669"/>
    <property type="project" value="UniProtKB-UniRule"/>
</dbReference>
<dbReference type="PROSITE" id="PS51823">
    <property type="entry name" value="CLU"/>
    <property type="match status" value="1"/>
</dbReference>
<evidence type="ECO:0000259" key="4">
    <source>
        <dbReference type="PROSITE" id="PS51823"/>
    </source>
</evidence>
<comment type="caution">
    <text evidence="5">The sequence shown here is derived from an EMBL/GenBank/DDBJ whole genome shotgun (WGS) entry which is preliminary data.</text>
</comment>
<dbReference type="SUPFAM" id="SSF103107">
    <property type="entry name" value="Hypothetical protein c14orf129, hspc210"/>
    <property type="match status" value="1"/>
</dbReference>
<dbReference type="GO" id="GO:0005737">
    <property type="term" value="C:cytoplasm"/>
    <property type="evidence" value="ECO:0007669"/>
    <property type="project" value="UniProtKB-SubCell"/>
</dbReference>
<dbReference type="Pfam" id="PF13236">
    <property type="entry name" value="CLU"/>
    <property type="match status" value="1"/>
</dbReference>
<feature type="compositionally biased region" description="Basic and acidic residues" evidence="3">
    <location>
        <begin position="153"/>
        <end position="169"/>
    </location>
</feature>